<dbReference type="EMBL" id="ACBX02000065">
    <property type="protein sequence ID" value="EFB33672.1"/>
    <property type="molecule type" value="Genomic_DNA"/>
</dbReference>
<keyword evidence="2" id="KW-1185">Reference proteome</keyword>
<accession>D1PHZ7</accession>
<dbReference type="PaxDb" id="537011-PREVCOP_06874"/>
<dbReference type="Proteomes" id="UP000004477">
    <property type="component" value="Unassembled WGS sequence"/>
</dbReference>
<protein>
    <submittedName>
        <fullName evidence="1">Uncharacterized protein</fullName>
    </submittedName>
</protein>
<evidence type="ECO:0000313" key="1">
    <source>
        <dbReference type="EMBL" id="EFB33672.1"/>
    </source>
</evidence>
<dbReference type="AlphaFoldDB" id="D1PHZ7"/>
<evidence type="ECO:0000313" key="2">
    <source>
        <dbReference type="Proteomes" id="UP000004477"/>
    </source>
</evidence>
<organism evidence="1 2">
    <name type="scientific">Segatella copri DSM 18205</name>
    <dbReference type="NCBI Taxonomy" id="537011"/>
    <lineage>
        <taxon>Bacteria</taxon>
        <taxon>Pseudomonadati</taxon>
        <taxon>Bacteroidota</taxon>
        <taxon>Bacteroidia</taxon>
        <taxon>Bacteroidales</taxon>
        <taxon>Prevotellaceae</taxon>
        <taxon>Segatella</taxon>
    </lineage>
</organism>
<reference evidence="1" key="1">
    <citation type="submission" date="2009-11" db="EMBL/GenBank/DDBJ databases">
        <authorList>
            <person name="Weinstock G."/>
            <person name="Sodergren E."/>
            <person name="Clifton S."/>
            <person name="Fulton L."/>
            <person name="Fulton B."/>
            <person name="Courtney L."/>
            <person name="Fronick C."/>
            <person name="Harrison M."/>
            <person name="Strong C."/>
            <person name="Farmer C."/>
            <person name="Delahaunty K."/>
            <person name="Markovic C."/>
            <person name="Hall O."/>
            <person name="Minx P."/>
            <person name="Tomlinson C."/>
            <person name="Mitreva M."/>
            <person name="Nelson J."/>
            <person name="Hou S."/>
            <person name="Wollam A."/>
            <person name="Pepin K.H."/>
            <person name="Johnson M."/>
            <person name="Bhonagiri V."/>
            <person name="Nash W.E."/>
            <person name="Warren W."/>
            <person name="Chinwalla A."/>
            <person name="Mardis E.R."/>
            <person name="Wilson R.K."/>
        </authorList>
    </citation>
    <scope>NUCLEOTIDE SEQUENCE [LARGE SCALE GENOMIC DNA]</scope>
    <source>
        <strain evidence="1">DSM 18205</strain>
    </source>
</reference>
<proteinExistence type="predicted"/>
<comment type="caution">
    <text evidence="1">The sequence shown here is derived from an EMBL/GenBank/DDBJ whole genome shotgun (WGS) entry which is preliminary data.</text>
</comment>
<dbReference type="STRING" id="537011.PREVCOP_06874"/>
<sequence length="53" mass="6339">MMKHFFFKIFGNMEKNTYLCTRDKQVRQWVKGGDSYVMGGPYLLLALRYERGN</sequence>
<name>D1PHZ7_9BACT</name>
<dbReference type="HOGENOM" id="CLU_3064734_0_0_10"/>
<gene>
    <name evidence="1" type="ORF">PREVCOP_06874</name>
</gene>